<dbReference type="KEGG" id="mtho:MOTHE_c11410"/>
<dbReference type="EMBL" id="VCDX01000002">
    <property type="protein sequence ID" value="TYL14294.1"/>
    <property type="molecule type" value="Genomic_DNA"/>
</dbReference>
<name>A0A1D7XAE2_NEOTH</name>
<dbReference type="EMBL" id="CP017019">
    <property type="protein sequence ID" value="AOQ23890.1"/>
    <property type="molecule type" value="Genomic_DNA"/>
</dbReference>
<reference evidence="2 5" key="1">
    <citation type="submission" date="2016-08" db="EMBL/GenBank/DDBJ databases">
        <title>Genome-based comparison of Moorella thermoacetic strains.</title>
        <authorList>
            <person name="Poehlein A."/>
            <person name="Bengelsdorf F.R."/>
            <person name="Esser C."/>
            <person name="Duerre P."/>
            <person name="Daniel R."/>
        </authorList>
    </citation>
    <scope>NUCLEOTIDE SEQUENCE [LARGE SCALE GENOMIC DNA]</scope>
    <source>
        <strain evidence="2 5">DSM 11768</strain>
    </source>
</reference>
<evidence type="ECO:0000313" key="2">
    <source>
        <dbReference type="EMBL" id="OIQ09365.1"/>
    </source>
</evidence>
<evidence type="ECO:0000313" key="1">
    <source>
        <dbReference type="EMBL" id="AOQ23890.1"/>
    </source>
</evidence>
<evidence type="ECO:0000313" key="5">
    <source>
        <dbReference type="Proteomes" id="UP000182743"/>
    </source>
</evidence>
<proteinExistence type="predicted"/>
<organism evidence="2 5">
    <name type="scientific">Neomoorella thermoacetica</name>
    <name type="common">Clostridium thermoaceticum</name>
    <dbReference type="NCBI Taxonomy" id="1525"/>
    <lineage>
        <taxon>Bacteria</taxon>
        <taxon>Bacillati</taxon>
        <taxon>Bacillota</taxon>
        <taxon>Clostridia</taxon>
        <taxon>Neomoorellales</taxon>
        <taxon>Neomoorellaceae</taxon>
        <taxon>Neomoorella</taxon>
    </lineage>
</organism>
<evidence type="ECO:0000313" key="4">
    <source>
        <dbReference type="Proteomes" id="UP000094598"/>
    </source>
</evidence>
<reference evidence="1 4" key="2">
    <citation type="submission" date="2016-08" db="EMBL/GenBank/DDBJ databases">
        <title>Moorella thermoacetica DSM 103132.</title>
        <authorList>
            <person name="Jendresen C.B."/>
            <person name="Redl S.M."/>
            <person name="Jensen T.O."/>
            <person name="Nielsen A.T."/>
        </authorList>
    </citation>
    <scope>NUCLEOTIDE SEQUENCE [LARGE SCALE GENOMIC DNA]</scope>
    <source>
        <strain evidence="1 4">DSM 103132</strain>
    </source>
</reference>
<evidence type="ECO:0000313" key="6">
    <source>
        <dbReference type="Proteomes" id="UP000322283"/>
    </source>
</evidence>
<dbReference type="KEGG" id="mthz:MOTHA_c12290"/>
<dbReference type="Proteomes" id="UP000182743">
    <property type="component" value="Unassembled WGS sequence"/>
</dbReference>
<protein>
    <submittedName>
        <fullName evidence="2">Uncharacterized protein</fullName>
    </submittedName>
</protein>
<dbReference type="Proteomes" id="UP000094598">
    <property type="component" value="Chromosome"/>
</dbReference>
<dbReference type="Proteomes" id="UP000322283">
    <property type="component" value="Unassembled WGS sequence"/>
</dbReference>
<reference evidence="3 6" key="3">
    <citation type="submission" date="2019-05" db="EMBL/GenBank/DDBJ databases">
        <title>Genome sequence of Moorella thermoacetica ATCC 33924.</title>
        <authorList>
            <person name="Poehlein A."/>
            <person name="Bengelsdorf F.R."/>
            <person name="Duerre P."/>
            <person name="Daniel R."/>
        </authorList>
    </citation>
    <scope>NUCLEOTIDE SEQUENCE [LARGE SCALE GENOMIC DNA]</scope>
    <source>
        <strain evidence="3 6">ATCC 33924</strain>
    </source>
</reference>
<dbReference type="PATRIC" id="fig|1525.10.peg.1089"/>
<keyword evidence="6" id="KW-1185">Reference proteome</keyword>
<accession>A0A1D7XAE2</accession>
<dbReference type="EMBL" id="MIHH01000004">
    <property type="protein sequence ID" value="OIQ09365.1"/>
    <property type="molecule type" value="Genomic_DNA"/>
</dbReference>
<evidence type="ECO:0000313" key="3">
    <source>
        <dbReference type="EMBL" id="TYL14294.1"/>
    </source>
</evidence>
<gene>
    <name evidence="1" type="ORF">Maut_01447</name>
    <name evidence="2" type="ORF">MOOR_11270</name>
    <name evidence="3" type="ORF">MTAT_05250</name>
</gene>
<sequence>MPVDHDRLFKELLTTLFPIPAREVVGRTPTRGGAKGQCMRVVTSSSSKAANPAGVNLYPRSHLPEMGCVRW</sequence>
<dbReference type="AlphaFoldDB" id="A0A1D7XAE2"/>